<sequence>MTLNGIDVSSHNPLDLTKIPGDFAVVKATEGTTYTNPLMAKHIQQAKAAGKLFGLYHYQTNNDPAAEAKYFLSKVKPYVGQAILALDFEDPGLLNSAGPAKALKFLQYIQQQTGVRMLIYMSLSPANTLNWSTVAKLYPLWVAQYNSMALVSGYQTRALNGAPKYWGSALMHQYTSAGRLAGYAGNLDLDRFNGDKASWLSWAKASNSAPAAAKPAAPAAPAITWHAETGTFTADRTINLRTSPSTAAKVIAQIKAGQSIKYNAFAYLGGYVWLRQPRSTGGYGYLASGQASGNKRLNYWGKFK</sequence>
<dbReference type="PROSITE" id="PS51781">
    <property type="entry name" value="SH3B"/>
    <property type="match status" value="1"/>
</dbReference>
<dbReference type="Pfam" id="PF08460">
    <property type="entry name" value="SH3_5"/>
    <property type="match status" value="1"/>
</dbReference>
<protein>
    <submittedName>
        <fullName evidence="5">Prophage lp2 protein 56, lysin</fullName>
    </submittedName>
</protein>
<dbReference type="Pfam" id="PF01183">
    <property type="entry name" value="Glyco_hydro_25"/>
    <property type="match status" value="1"/>
</dbReference>
<evidence type="ECO:0000313" key="5">
    <source>
        <dbReference type="EMBL" id="KRK74092.1"/>
    </source>
</evidence>
<proteinExistence type="inferred from homology"/>
<gene>
    <name evidence="5" type="ORF">FD02_GL001416</name>
</gene>
<reference evidence="5 6" key="1">
    <citation type="journal article" date="2015" name="Genome Announc.">
        <title>Expanding the biotechnology potential of lactobacilli through comparative genomics of 213 strains and associated genera.</title>
        <authorList>
            <person name="Sun Z."/>
            <person name="Harris H.M."/>
            <person name="McCann A."/>
            <person name="Guo C."/>
            <person name="Argimon S."/>
            <person name="Zhang W."/>
            <person name="Yang X."/>
            <person name="Jeffery I.B."/>
            <person name="Cooney J.C."/>
            <person name="Kagawa T.F."/>
            <person name="Liu W."/>
            <person name="Song Y."/>
            <person name="Salvetti E."/>
            <person name="Wrobel A."/>
            <person name="Rasinkangas P."/>
            <person name="Parkhill J."/>
            <person name="Rea M.C."/>
            <person name="O'Sullivan O."/>
            <person name="Ritari J."/>
            <person name="Douillard F.P."/>
            <person name="Paul Ross R."/>
            <person name="Yang R."/>
            <person name="Briner A.E."/>
            <person name="Felis G.E."/>
            <person name="de Vos W.M."/>
            <person name="Barrangou R."/>
            <person name="Klaenhammer T.R."/>
            <person name="Caufield P.W."/>
            <person name="Cui Y."/>
            <person name="Zhang H."/>
            <person name="O'Toole P.W."/>
        </authorList>
    </citation>
    <scope>NUCLEOTIDE SEQUENCE [LARGE SCALE GENOMIC DNA]</scope>
    <source>
        <strain evidence="5 6">JCM 17158</strain>
    </source>
</reference>
<name>A0A0R1JSL4_9LACO</name>
<dbReference type="RefSeq" id="WP_056949980.1">
    <property type="nucleotide sequence ID" value="NZ_AZDJ01000002.1"/>
</dbReference>
<keyword evidence="3" id="KW-0326">Glycosidase</keyword>
<dbReference type="SMART" id="SM00287">
    <property type="entry name" value="SH3b"/>
    <property type="match status" value="1"/>
</dbReference>
<dbReference type="AlphaFoldDB" id="A0A0R1JSL4"/>
<dbReference type="GO" id="GO:0003796">
    <property type="term" value="F:lysozyme activity"/>
    <property type="evidence" value="ECO:0007669"/>
    <property type="project" value="InterPro"/>
</dbReference>
<dbReference type="SUPFAM" id="SSF51445">
    <property type="entry name" value="(Trans)glycosidases"/>
    <property type="match status" value="1"/>
</dbReference>
<dbReference type="InterPro" id="IPR017853">
    <property type="entry name" value="GH"/>
</dbReference>
<dbReference type="GO" id="GO:0016998">
    <property type="term" value="P:cell wall macromolecule catabolic process"/>
    <property type="evidence" value="ECO:0007669"/>
    <property type="project" value="InterPro"/>
</dbReference>
<keyword evidence="6" id="KW-1185">Reference proteome</keyword>
<dbReference type="GO" id="GO:0009253">
    <property type="term" value="P:peptidoglycan catabolic process"/>
    <property type="evidence" value="ECO:0007669"/>
    <property type="project" value="InterPro"/>
</dbReference>
<accession>A0A0R1JSL4</accession>
<dbReference type="InterPro" id="IPR002053">
    <property type="entry name" value="Glyco_hydro_25"/>
</dbReference>
<keyword evidence="2" id="KW-0378">Hydrolase</keyword>
<dbReference type="PROSITE" id="PS51904">
    <property type="entry name" value="GLYCOSYL_HYDROL_F25_2"/>
    <property type="match status" value="1"/>
</dbReference>
<dbReference type="Proteomes" id="UP000051804">
    <property type="component" value="Unassembled WGS sequence"/>
</dbReference>
<dbReference type="EMBL" id="AZDJ01000002">
    <property type="protein sequence ID" value="KRK74092.1"/>
    <property type="molecule type" value="Genomic_DNA"/>
</dbReference>
<dbReference type="PANTHER" id="PTHR34135">
    <property type="entry name" value="LYSOZYME"/>
    <property type="match status" value="1"/>
</dbReference>
<dbReference type="SMART" id="SM00641">
    <property type="entry name" value="Glyco_25"/>
    <property type="match status" value="1"/>
</dbReference>
<dbReference type="InterPro" id="IPR003646">
    <property type="entry name" value="SH3-like_bac-type"/>
</dbReference>
<evidence type="ECO:0000256" key="2">
    <source>
        <dbReference type="ARBA" id="ARBA00022801"/>
    </source>
</evidence>
<dbReference type="GO" id="GO:0016052">
    <property type="term" value="P:carbohydrate catabolic process"/>
    <property type="evidence" value="ECO:0007669"/>
    <property type="project" value="TreeGrafter"/>
</dbReference>
<dbReference type="InterPro" id="IPR018077">
    <property type="entry name" value="Glyco_hydro_fam25_subgr"/>
</dbReference>
<dbReference type="STRING" id="1291734.FD02_GL001416"/>
<comment type="similarity">
    <text evidence="1">Belongs to the glycosyl hydrolase 25 family.</text>
</comment>
<evidence type="ECO:0000259" key="4">
    <source>
        <dbReference type="PROSITE" id="PS51781"/>
    </source>
</evidence>
<dbReference type="OrthoDB" id="9783374at2"/>
<dbReference type="PATRIC" id="fig|1291734.4.peg.1457"/>
<evidence type="ECO:0000256" key="3">
    <source>
        <dbReference type="ARBA" id="ARBA00023295"/>
    </source>
</evidence>
<dbReference type="Gene3D" id="3.20.20.80">
    <property type="entry name" value="Glycosidases"/>
    <property type="match status" value="1"/>
</dbReference>
<dbReference type="Gene3D" id="2.30.30.40">
    <property type="entry name" value="SH3 Domains"/>
    <property type="match status" value="1"/>
</dbReference>
<evidence type="ECO:0000256" key="1">
    <source>
        <dbReference type="ARBA" id="ARBA00010646"/>
    </source>
</evidence>
<feature type="domain" description="SH3b" evidence="4">
    <location>
        <begin position="227"/>
        <end position="295"/>
    </location>
</feature>
<organism evidence="5 6">
    <name type="scientific">Lacticaseibacillus nasuensis JCM 17158</name>
    <dbReference type="NCBI Taxonomy" id="1291734"/>
    <lineage>
        <taxon>Bacteria</taxon>
        <taxon>Bacillati</taxon>
        <taxon>Bacillota</taxon>
        <taxon>Bacilli</taxon>
        <taxon>Lactobacillales</taxon>
        <taxon>Lactobacillaceae</taxon>
        <taxon>Lacticaseibacillus</taxon>
    </lineage>
</organism>
<evidence type="ECO:0000313" key="6">
    <source>
        <dbReference type="Proteomes" id="UP000051804"/>
    </source>
</evidence>
<comment type="caution">
    <text evidence="5">The sequence shown here is derived from an EMBL/GenBank/DDBJ whole genome shotgun (WGS) entry which is preliminary data.</text>
</comment>
<dbReference type="PANTHER" id="PTHR34135:SF2">
    <property type="entry name" value="LYSOZYME"/>
    <property type="match status" value="1"/>
</dbReference>